<proteinExistence type="predicted"/>
<organism evidence="1 2">
    <name type="scientific">Abditibacterium utsteinense</name>
    <dbReference type="NCBI Taxonomy" id="1960156"/>
    <lineage>
        <taxon>Bacteria</taxon>
        <taxon>Pseudomonadati</taxon>
        <taxon>Abditibacteriota</taxon>
        <taxon>Abditibacteriia</taxon>
        <taxon>Abditibacteriales</taxon>
        <taxon>Abditibacteriaceae</taxon>
        <taxon>Abditibacterium</taxon>
    </lineage>
</organism>
<dbReference type="EMBL" id="NIGF01000036">
    <property type="protein sequence ID" value="PQV62426.1"/>
    <property type="molecule type" value="Genomic_DNA"/>
</dbReference>
<name>A0A2S8SNR6_9BACT</name>
<gene>
    <name evidence="1" type="ORF">B1R32_1361</name>
</gene>
<evidence type="ECO:0000313" key="1">
    <source>
        <dbReference type="EMBL" id="PQV62426.1"/>
    </source>
</evidence>
<accession>A0A2S8SNR6</accession>
<sequence>MFHNITHQLESYSKPYQMWICLDLEDAGQDAVFFYTPNPQSDLPSHSPFPLQLPDVNWGFSEMEKFLHAWLSPMPLRAGIGKGKDRRIYIHSTAYRHPLK</sequence>
<dbReference type="Proteomes" id="UP000237684">
    <property type="component" value="Unassembled WGS sequence"/>
</dbReference>
<dbReference type="AlphaFoldDB" id="A0A2S8SNR6"/>
<dbReference type="InParanoid" id="A0A2S8SNR6"/>
<comment type="caution">
    <text evidence="1">The sequence shown here is derived from an EMBL/GenBank/DDBJ whole genome shotgun (WGS) entry which is preliminary data.</text>
</comment>
<protein>
    <submittedName>
        <fullName evidence="1">Uncharacterized protein</fullName>
    </submittedName>
</protein>
<keyword evidence="2" id="KW-1185">Reference proteome</keyword>
<reference evidence="1 2" key="1">
    <citation type="journal article" date="2018" name="Syst. Appl. Microbiol.">
        <title>Abditibacterium utsteinense sp. nov., the first cultivated member of candidate phylum FBP, isolated from ice-free Antarctic soil samples.</title>
        <authorList>
            <person name="Tahon G."/>
            <person name="Tytgat B."/>
            <person name="Lebbe L."/>
            <person name="Carlier A."/>
            <person name="Willems A."/>
        </authorList>
    </citation>
    <scope>NUCLEOTIDE SEQUENCE [LARGE SCALE GENOMIC DNA]</scope>
    <source>
        <strain evidence="1 2">LMG 29911</strain>
    </source>
</reference>
<evidence type="ECO:0000313" key="2">
    <source>
        <dbReference type="Proteomes" id="UP000237684"/>
    </source>
</evidence>